<dbReference type="AlphaFoldDB" id="A0AB32W6Y2"/>
<reference evidence="3" key="2">
    <citation type="submission" date="2025-08" db="UniProtKB">
        <authorList>
            <consortium name="RefSeq"/>
        </authorList>
    </citation>
    <scope>IDENTIFICATION</scope>
</reference>
<organism evidence="2 3">
    <name type="scientific">Theobroma cacao</name>
    <name type="common">Cacao</name>
    <name type="synonym">Cocoa</name>
    <dbReference type="NCBI Taxonomy" id="3641"/>
    <lineage>
        <taxon>Eukaryota</taxon>
        <taxon>Viridiplantae</taxon>
        <taxon>Streptophyta</taxon>
        <taxon>Embryophyta</taxon>
        <taxon>Tracheophyta</taxon>
        <taxon>Spermatophyta</taxon>
        <taxon>Magnoliopsida</taxon>
        <taxon>eudicotyledons</taxon>
        <taxon>Gunneridae</taxon>
        <taxon>Pentapetalae</taxon>
        <taxon>rosids</taxon>
        <taxon>malvids</taxon>
        <taxon>Malvales</taxon>
        <taxon>Malvaceae</taxon>
        <taxon>Byttnerioideae</taxon>
        <taxon>Theobroma</taxon>
    </lineage>
</organism>
<dbReference type="PROSITE" id="PS50878">
    <property type="entry name" value="RT_POL"/>
    <property type="match status" value="1"/>
</dbReference>
<reference evidence="2" key="1">
    <citation type="journal article" date="1997" name="Nucleic Acids Res.">
        <title>tRNAscan-SE: a program for improved detection of transfer RNA genes in genomic sequence.</title>
        <authorList>
            <person name="Lowe T.M."/>
            <person name="Eddy S.R."/>
        </authorList>
    </citation>
    <scope>NUCLEOTIDE SEQUENCE [LARGE SCALE GENOMIC DNA]</scope>
    <source>
        <strain evidence="2">r\B97-61/B2</strain>
    </source>
</reference>
<dbReference type="RefSeq" id="XP_017974509.1">
    <property type="nucleotide sequence ID" value="XM_018119020.1"/>
</dbReference>
<dbReference type="Proteomes" id="UP000694886">
    <property type="component" value="Chromosome 4"/>
</dbReference>
<dbReference type="InterPro" id="IPR026960">
    <property type="entry name" value="RVT-Znf"/>
</dbReference>
<dbReference type="KEGG" id="tcc:18601651"/>
<dbReference type="SUPFAM" id="SSF56672">
    <property type="entry name" value="DNA/RNA polymerases"/>
    <property type="match status" value="1"/>
</dbReference>
<proteinExistence type="predicted"/>
<dbReference type="Pfam" id="PF00078">
    <property type="entry name" value="RVT_1"/>
    <property type="match status" value="1"/>
</dbReference>
<evidence type="ECO:0000313" key="3">
    <source>
        <dbReference type="RefSeq" id="XP_017974509.1"/>
    </source>
</evidence>
<evidence type="ECO:0000259" key="1">
    <source>
        <dbReference type="PROSITE" id="PS50878"/>
    </source>
</evidence>
<sequence>MEKGLRQRCPLSSFLFNMVGEVLSGMLRKAEDLGMCKGVVVGDNGMSVTHLQYADDTIIFCEPKIENMSRVKRILRCFQSVSGLRINFSKSHLIGIEVEHNVVENWARRISCHTREVPTTYLGLPLGVNHNFVKWEGDHWIWDIHLRRQLFGWEIEQWEYLGEALSEFQLSKELTDELQVWANLAPYRVEAFAWQLLHGKIAVKDELDKRSMFLGNAIQCVLCNNERETIQHLFVDYYETWKVWMAWCKAWGVSWSSPKDIRTFFEAWNDCQVGSKDKKLWKLAYFATVWTIWKCKNEVVFEGREWDSEQCYVQQG</sequence>
<dbReference type="PANTHER" id="PTHR33116">
    <property type="entry name" value="REVERSE TRANSCRIPTASE ZINC-BINDING DOMAIN-CONTAINING PROTEIN-RELATED-RELATED"/>
    <property type="match status" value="1"/>
</dbReference>
<dbReference type="Gramene" id="Tc04v2_t008080.1">
    <property type="protein sequence ID" value="Tc04v2_p008080.1"/>
    <property type="gene ID" value="Tc04v2_g008080"/>
</dbReference>
<evidence type="ECO:0000313" key="2">
    <source>
        <dbReference type="Proteomes" id="UP000694886"/>
    </source>
</evidence>
<feature type="domain" description="Reverse transcriptase" evidence="1">
    <location>
        <begin position="1"/>
        <end position="126"/>
    </location>
</feature>
<gene>
    <name evidence="3" type="primary">LOC18601651</name>
</gene>
<dbReference type="GeneID" id="18601651"/>
<dbReference type="PANTHER" id="PTHR33116:SF75">
    <property type="entry name" value="RIBONUCLEASE H PROTEIN"/>
    <property type="match status" value="1"/>
</dbReference>
<dbReference type="Pfam" id="PF13966">
    <property type="entry name" value="zf-RVT"/>
    <property type="match status" value="1"/>
</dbReference>
<protein>
    <submittedName>
        <fullName evidence="3">Uncharacterized protein LOC18601651</fullName>
    </submittedName>
</protein>
<accession>A0AB32W6Y2</accession>
<name>A0AB32W6Y2_THECC</name>
<dbReference type="InterPro" id="IPR043502">
    <property type="entry name" value="DNA/RNA_pol_sf"/>
</dbReference>
<dbReference type="InterPro" id="IPR000477">
    <property type="entry name" value="RT_dom"/>
</dbReference>